<dbReference type="PANTHER" id="PTHR43281:SF1">
    <property type="entry name" value="FARNESYL DIPHOSPHATE SYNTHASE"/>
    <property type="match status" value="1"/>
</dbReference>
<dbReference type="RefSeq" id="WP_282197819.1">
    <property type="nucleotide sequence ID" value="NZ_BOQE01000001.1"/>
</dbReference>
<dbReference type="Gene3D" id="1.10.600.10">
    <property type="entry name" value="Farnesyl Diphosphate Synthase"/>
    <property type="match status" value="1"/>
</dbReference>
<evidence type="ECO:0000256" key="7">
    <source>
        <dbReference type="ARBA" id="ARBA00022842"/>
    </source>
</evidence>
<dbReference type="EMBL" id="BOQE01000001">
    <property type="protein sequence ID" value="GIM44546.1"/>
    <property type="molecule type" value="Genomic_DNA"/>
</dbReference>
<dbReference type="InterPro" id="IPR033749">
    <property type="entry name" value="Polyprenyl_synt_CS"/>
</dbReference>
<dbReference type="InterPro" id="IPR008949">
    <property type="entry name" value="Isoprenoid_synthase_dom_sf"/>
</dbReference>
<dbReference type="PANTHER" id="PTHR43281">
    <property type="entry name" value="FARNESYL DIPHOSPHATE SYNTHASE"/>
    <property type="match status" value="1"/>
</dbReference>
<dbReference type="EC" id="2.5.1.10" evidence="3"/>
<dbReference type="InterPro" id="IPR000092">
    <property type="entry name" value="Polyprenyl_synt"/>
</dbReference>
<comment type="catalytic activity">
    <reaction evidence="11">
        <text>isopentenyl diphosphate + (2E)-geranyl diphosphate = (2E,6E)-farnesyl diphosphate + diphosphate</text>
        <dbReference type="Rhea" id="RHEA:19361"/>
        <dbReference type="ChEBI" id="CHEBI:33019"/>
        <dbReference type="ChEBI" id="CHEBI:58057"/>
        <dbReference type="ChEBI" id="CHEBI:128769"/>
        <dbReference type="ChEBI" id="CHEBI:175763"/>
        <dbReference type="EC" id="2.5.1.10"/>
    </reaction>
</comment>
<protein>
    <recommendedName>
        <fullName evidence="4">Farnesyl diphosphate synthase</fullName>
        <ecNumber evidence="3">2.5.1.10</ecNumber>
    </recommendedName>
    <alternativeName>
        <fullName evidence="10">(2E,6E)-farnesyl diphosphate synthase</fullName>
    </alternativeName>
    <alternativeName>
        <fullName evidence="9">Geranyltranstransferase</fullName>
    </alternativeName>
</protein>
<evidence type="ECO:0000256" key="4">
    <source>
        <dbReference type="ARBA" id="ARBA00015100"/>
    </source>
</evidence>
<comment type="similarity">
    <text evidence="2 12">Belongs to the FPP/GGPP synthase family.</text>
</comment>
<evidence type="ECO:0000256" key="12">
    <source>
        <dbReference type="RuleBase" id="RU004466"/>
    </source>
</evidence>
<dbReference type="GO" id="GO:0005737">
    <property type="term" value="C:cytoplasm"/>
    <property type="evidence" value="ECO:0007669"/>
    <property type="project" value="UniProtKB-ARBA"/>
</dbReference>
<dbReference type="InterPro" id="IPR053378">
    <property type="entry name" value="Prenyl_diphosphate_synthase"/>
</dbReference>
<evidence type="ECO:0000256" key="2">
    <source>
        <dbReference type="ARBA" id="ARBA00006706"/>
    </source>
</evidence>
<dbReference type="FunFam" id="1.10.600.10:FF:000001">
    <property type="entry name" value="Geranylgeranyl diphosphate synthase"/>
    <property type="match status" value="1"/>
</dbReference>
<dbReference type="GO" id="GO:0004337">
    <property type="term" value="F:(2E,6E)-farnesyl diphosphate synthase activity"/>
    <property type="evidence" value="ECO:0007669"/>
    <property type="project" value="UniProtKB-EC"/>
</dbReference>
<dbReference type="GO" id="GO:0046872">
    <property type="term" value="F:metal ion binding"/>
    <property type="evidence" value="ECO:0007669"/>
    <property type="project" value="UniProtKB-KW"/>
</dbReference>
<proteinExistence type="inferred from homology"/>
<accession>A0AAV4L9Y5</accession>
<name>A0AAV4L9Y5_9BACL</name>
<reference evidence="13" key="1">
    <citation type="journal article" date="2023" name="Int. J. Syst. Evol. Microbiol.">
        <title>Collibacillus ludicampi gen. nov., sp. nov., a new soil bacterium of the family Alicyclobacillaceae.</title>
        <authorList>
            <person name="Jojima T."/>
            <person name="Ioku Y."/>
            <person name="Fukuta Y."/>
            <person name="Shirasaka N."/>
            <person name="Matsumura Y."/>
            <person name="Mori M."/>
        </authorList>
    </citation>
    <scope>NUCLEOTIDE SEQUENCE</scope>
    <source>
        <strain evidence="13">TP075</strain>
    </source>
</reference>
<dbReference type="Pfam" id="PF00348">
    <property type="entry name" value="polyprenyl_synt"/>
    <property type="match status" value="1"/>
</dbReference>
<keyword evidence="6" id="KW-0479">Metal-binding</keyword>
<dbReference type="Proteomes" id="UP001057291">
    <property type="component" value="Unassembled WGS sequence"/>
</dbReference>
<comment type="cofactor">
    <cofactor evidence="1">
        <name>Mg(2+)</name>
        <dbReference type="ChEBI" id="CHEBI:18420"/>
    </cofactor>
</comment>
<keyword evidence="14" id="KW-1185">Reference proteome</keyword>
<evidence type="ECO:0000256" key="3">
    <source>
        <dbReference type="ARBA" id="ARBA00012439"/>
    </source>
</evidence>
<evidence type="ECO:0000256" key="11">
    <source>
        <dbReference type="ARBA" id="ARBA00049399"/>
    </source>
</evidence>
<dbReference type="PROSITE" id="PS00444">
    <property type="entry name" value="POLYPRENYL_SYNTHASE_2"/>
    <property type="match status" value="1"/>
</dbReference>
<comment type="caution">
    <text evidence="13">The sequence shown here is derived from an EMBL/GenBank/DDBJ whole genome shotgun (WGS) entry which is preliminary data.</text>
</comment>
<evidence type="ECO:0000256" key="8">
    <source>
        <dbReference type="ARBA" id="ARBA00023229"/>
    </source>
</evidence>
<gene>
    <name evidence="13" type="ORF">DNHGIG_00950</name>
</gene>
<dbReference type="NCBIfam" id="NF045485">
    <property type="entry name" value="FPPsyn"/>
    <property type="match status" value="1"/>
</dbReference>
<keyword evidence="5 12" id="KW-0808">Transferase</keyword>
<evidence type="ECO:0000256" key="6">
    <source>
        <dbReference type="ARBA" id="ARBA00022723"/>
    </source>
</evidence>
<evidence type="ECO:0000313" key="14">
    <source>
        <dbReference type="Proteomes" id="UP001057291"/>
    </source>
</evidence>
<dbReference type="GO" id="GO:0016114">
    <property type="term" value="P:terpenoid biosynthetic process"/>
    <property type="evidence" value="ECO:0007669"/>
    <property type="project" value="UniProtKB-ARBA"/>
</dbReference>
<sequence length="297" mass="32629">MTFDCREYMKTRAQLVEQALERYLPASGQYPDILFESMRYSVFAGGKRLRPILTLAVIETLGGDIHDGLPVACATELIHTYSLIHDDLPAMDNDDFRRGKPTNHKIYGDAIAILAGDGLLTLAFQVLAETKMPAGGETRLLQIIRELAYGAGVYGMVGGQVADLLHEGKKADENMLAFIHKHKTGALIHAAVRMGGLFAGATEETLSALSRYAWRMGLAFQIRDDILDIVGDTEKLGKKVGSDLAHDKSTYVSLFGLSESQQKVNQLTDEAHEALKTLPYDTTILHSIADYLMGRES</sequence>
<organism evidence="13 14">
    <name type="scientific">Collibacillus ludicampi</name>
    <dbReference type="NCBI Taxonomy" id="2771369"/>
    <lineage>
        <taxon>Bacteria</taxon>
        <taxon>Bacillati</taxon>
        <taxon>Bacillota</taxon>
        <taxon>Bacilli</taxon>
        <taxon>Bacillales</taxon>
        <taxon>Alicyclobacillaceae</taxon>
        <taxon>Collibacillus</taxon>
    </lineage>
</organism>
<dbReference type="PROSITE" id="PS00723">
    <property type="entry name" value="POLYPRENYL_SYNTHASE_1"/>
    <property type="match status" value="1"/>
</dbReference>
<dbReference type="SUPFAM" id="SSF48576">
    <property type="entry name" value="Terpenoid synthases"/>
    <property type="match status" value="1"/>
</dbReference>
<evidence type="ECO:0000256" key="1">
    <source>
        <dbReference type="ARBA" id="ARBA00001946"/>
    </source>
</evidence>
<keyword evidence="7" id="KW-0460">Magnesium</keyword>
<dbReference type="SFLD" id="SFLDS00005">
    <property type="entry name" value="Isoprenoid_Synthase_Type_I"/>
    <property type="match status" value="1"/>
</dbReference>
<evidence type="ECO:0000313" key="13">
    <source>
        <dbReference type="EMBL" id="GIM44546.1"/>
    </source>
</evidence>
<keyword evidence="8" id="KW-0414">Isoprene biosynthesis</keyword>
<evidence type="ECO:0000256" key="9">
    <source>
        <dbReference type="ARBA" id="ARBA00032380"/>
    </source>
</evidence>
<evidence type="ECO:0000256" key="5">
    <source>
        <dbReference type="ARBA" id="ARBA00022679"/>
    </source>
</evidence>
<evidence type="ECO:0000256" key="10">
    <source>
        <dbReference type="ARBA" id="ARBA00032873"/>
    </source>
</evidence>
<dbReference type="AlphaFoldDB" id="A0AAV4L9Y5"/>
<dbReference type="SFLD" id="SFLDG01017">
    <property type="entry name" value="Polyprenyl_Transferase_Like"/>
    <property type="match status" value="1"/>
</dbReference>
<dbReference type="CDD" id="cd00685">
    <property type="entry name" value="Trans_IPPS_HT"/>
    <property type="match status" value="1"/>
</dbReference>